<protein>
    <submittedName>
        <fullName evidence="1">Uncharacterized protein</fullName>
    </submittedName>
</protein>
<evidence type="ECO:0000313" key="1">
    <source>
        <dbReference type="EMBL" id="RNM10256.1"/>
    </source>
</evidence>
<proteinExistence type="predicted"/>
<evidence type="ECO:0000313" key="2">
    <source>
        <dbReference type="Proteomes" id="UP000276061"/>
    </source>
</evidence>
<dbReference type="AlphaFoldDB" id="A0A3N0GDG7"/>
<name>A0A3N0GDG7_9GAMM</name>
<sequence>MKRKFIHEFAFGYLNSFAAMVTAQQLTSGGKINSAHEEQLSKCHIYFICARPNFYFIDGSVTHSDNTLSGEVGYKIDGDESRFHFEYNWMLEDDAISVRCNYPFREAVSINKEGKEVSYVSASMIATFYSSKLGCYSDLSSYEVLYIGQAVGKNGSRNAIERLRNHSTLQKILAQTFYNKPDQEIMLFMYAFEHEQIFSSLDGRSGLIEDTDSDGQRFKTALKNRPKKNQIINMIEAALIRYFQPEYNEKFKESKISPKLKALEKCYDLDMTGLIVELNTENLFYSLYSEKIKKSHHHIVKIDLVSHQKRLSFFRPTGFITLPDIIE</sequence>
<organism evidence="1 2">
    <name type="scientific">Dickeya undicola</name>
    <dbReference type="NCBI Taxonomy" id="1577887"/>
    <lineage>
        <taxon>Bacteria</taxon>
        <taxon>Pseudomonadati</taxon>
        <taxon>Pseudomonadota</taxon>
        <taxon>Gammaproteobacteria</taxon>
        <taxon>Enterobacterales</taxon>
        <taxon>Pectobacteriaceae</taxon>
        <taxon>Dickeya</taxon>
    </lineage>
</organism>
<dbReference type="Proteomes" id="UP000276061">
    <property type="component" value="Unassembled WGS sequence"/>
</dbReference>
<comment type="caution">
    <text evidence="1">The sequence shown here is derived from an EMBL/GenBank/DDBJ whole genome shotgun (WGS) entry which is preliminary data.</text>
</comment>
<dbReference type="OrthoDB" id="8442303at2"/>
<dbReference type="EMBL" id="RJLR01000002">
    <property type="protein sequence ID" value="RNM10256.1"/>
    <property type="molecule type" value="Genomic_DNA"/>
</dbReference>
<accession>A0A3N0GDG7</accession>
<gene>
    <name evidence="1" type="ORF">EF878_00155</name>
</gene>
<reference evidence="1 2" key="1">
    <citation type="submission" date="2018-11" db="EMBL/GenBank/DDBJ databases">
        <title>Characterization of surface water Dickeya isolates.</title>
        <authorList>
            <person name="Van Gijsegem F."/>
            <person name="Pedron J."/>
        </authorList>
    </citation>
    <scope>NUCLEOTIDE SEQUENCE [LARGE SCALE GENOMIC DNA]</scope>
    <source>
        <strain evidence="1 2">FVG1-MFV-O17</strain>
    </source>
</reference>
<dbReference type="RefSeq" id="WP_123251800.1">
    <property type="nucleotide sequence ID" value="NZ_RJLR01000002.1"/>
</dbReference>